<dbReference type="InterPro" id="IPR046357">
    <property type="entry name" value="PPIase_dom_sf"/>
</dbReference>
<dbReference type="Gene3D" id="3.10.50.40">
    <property type="match status" value="1"/>
</dbReference>
<dbReference type="PANTHER" id="PTHR47245">
    <property type="entry name" value="PEPTIDYLPROLYL ISOMERASE"/>
    <property type="match status" value="1"/>
</dbReference>
<evidence type="ECO:0000259" key="7">
    <source>
        <dbReference type="PROSITE" id="PS50198"/>
    </source>
</evidence>
<evidence type="ECO:0000256" key="3">
    <source>
        <dbReference type="ARBA" id="ARBA00022729"/>
    </source>
</evidence>
<keyword evidence="9" id="KW-1185">Reference proteome</keyword>
<dbReference type="Pfam" id="PF00639">
    <property type="entry name" value="Rotamase"/>
    <property type="match status" value="1"/>
</dbReference>
<evidence type="ECO:0000313" key="8">
    <source>
        <dbReference type="EMBL" id="NOU91928.1"/>
    </source>
</evidence>
<dbReference type="Proteomes" id="UP000641588">
    <property type="component" value="Unassembled WGS sequence"/>
</dbReference>
<evidence type="ECO:0000256" key="2">
    <source>
        <dbReference type="ARBA" id="ARBA00013194"/>
    </source>
</evidence>
<dbReference type="AlphaFoldDB" id="A0A972JZK1"/>
<comment type="catalytic activity">
    <reaction evidence="1">
        <text>[protein]-peptidylproline (omega=180) = [protein]-peptidylproline (omega=0)</text>
        <dbReference type="Rhea" id="RHEA:16237"/>
        <dbReference type="Rhea" id="RHEA-COMP:10747"/>
        <dbReference type="Rhea" id="RHEA-COMP:10748"/>
        <dbReference type="ChEBI" id="CHEBI:83833"/>
        <dbReference type="ChEBI" id="CHEBI:83834"/>
        <dbReference type="EC" id="5.2.1.8"/>
    </reaction>
</comment>
<dbReference type="InterPro" id="IPR000297">
    <property type="entry name" value="PPIase_PpiC"/>
</dbReference>
<dbReference type="InterPro" id="IPR050245">
    <property type="entry name" value="PrsA_foldase"/>
</dbReference>
<dbReference type="Gene3D" id="1.10.4030.10">
    <property type="entry name" value="Porin chaperone SurA, peptide-binding domain"/>
    <property type="match status" value="1"/>
</dbReference>
<feature type="domain" description="PpiC" evidence="7">
    <location>
        <begin position="111"/>
        <end position="215"/>
    </location>
</feature>
<dbReference type="RefSeq" id="WP_171650103.1">
    <property type="nucleotide sequence ID" value="NZ_WHOD01000005.1"/>
</dbReference>
<protein>
    <recommendedName>
        <fullName evidence="2">peptidylprolyl isomerase</fullName>
        <ecNumber evidence="2">5.2.1.8</ecNumber>
    </recommendedName>
</protein>
<evidence type="ECO:0000256" key="1">
    <source>
        <dbReference type="ARBA" id="ARBA00000971"/>
    </source>
</evidence>
<organism evidence="8 9">
    <name type="scientific">Paenibacillus foliorum</name>
    <dbReference type="NCBI Taxonomy" id="2654974"/>
    <lineage>
        <taxon>Bacteria</taxon>
        <taxon>Bacillati</taxon>
        <taxon>Bacillota</taxon>
        <taxon>Bacilli</taxon>
        <taxon>Bacillales</taxon>
        <taxon>Paenibacillaceae</taxon>
        <taxon>Paenibacillus</taxon>
    </lineage>
</organism>
<dbReference type="SUPFAM" id="SSF109998">
    <property type="entry name" value="Triger factor/SurA peptide-binding domain-like"/>
    <property type="match status" value="1"/>
</dbReference>
<sequence length="261" mass="29871">MDAMELVMFNVNGTEWRLRDVLKLACMEGRFSAVEDSIRRAIMKEFAEQHKISIDEQEWKVKVNELRQQLGLYSAAETVAWLKARGLVMADLFESAKARLLAEKVKEIVSEDRIDAYYLKNKLSYDRAIISQLIVGSREQAQELLFQLEEGEPFYQLAQIYCLNSSSKYDGGYFGSIRRTEMSGEEESFVFSSEAGQSGGPFPIGSCFRLLYVWEVIPAALTGELRIKLADLIYEEWLNEAVKRSKVDIKLWDYLAGEQLG</sequence>
<dbReference type="InterPro" id="IPR027304">
    <property type="entry name" value="Trigger_fact/SurA_dom_sf"/>
</dbReference>
<comment type="caution">
    <text evidence="8">The sequence shown here is derived from an EMBL/GenBank/DDBJ whole genome shotgun (WGS) entry which is preliminary data.</text>
</comment>
<evidence type="ECO:0000256" key="5">
    <source>
        <dbReference type="ARBA" id="ARBA00023235"/>
    </source>
</evidence>
<reference evidence="8" key="1">
    <citation type="submission" date="2019-10" db="EMBL/GenBank/DDBJ databases">
        <title>Description of Paenibacillus glebae sp. nov.</title>
        <authorList>
            <person name="Carlier A."/>
            <person name="Qi S."/>
        </authorList>
    </citation>
    <scope>NUCLEOTIDE SEQUENCE</scope>
    <source>
        <strain evidence="8">LMG 31456</strain>
    </source>
</reference>
<keyword evidence="5 6" id="KW-0413">Isomerase</keyword>
<dbReference type="EMBL" id="WHOD01000005">
    <property type="protein sequence ID" value="NOU91928.1"/>
    <property type="molecule type" value="Genomic_DNA"/>
</dbReference>
<evidence type="ECO:0000313" key="9">
    <source>
        <dbReference type="Proteomes" id="UP000641588"/>
    </source>
</evidence>
<dbReference type="PANTHER" id="PTHR47245:SF1">
    <property type="entry name" value="FOLDASE PROTEIN PRSA"/>
    <property type="match status" value="1"/>
</dbReference>
<keyword evidence="3" id="KW-0732">Signal</keyword>
<accession>A0A972JZK1</accession>
<evidence type="ECO:0000256" key="6">
    <source>
        <dbReference type="PROSITE-ProRule" id="PRU00278"/>
    </source>
</evidence>
<keyword evidence="4 6" id="KW-0697">Rotamase</keyword>
<dbReference type="EC" id="5.2.1.8" evidence="2"/>
<proteinExistence type="predicted"/>
<name>A0A972JZK1_9BACL</name>
<evidence type="ECO:0000256" key="4">
    <source>
        <dbReference type="ARBA" id="ARBA00023110"/>
    </source>
</evidence>
<gene>
    <name evidence="8" type="ORF">GC093_01575</name>
</gene>
<dbReference type="PROSITE" id="PS50198">
    <property type="entry name" value="PPIC_PPIASE_2"/>
    <property type="match status" value="1"/>
</dbReference>
<dbReference type="SUPFAM" id="SSF54534">
    <property type="entry name" value="FKBP-like"/>
    <property type="match status" value="1"/>
</dbReference>
<dbReference type="GO" id="GO:0003755">
    <property type="term" value="F:peptidyl-prolyl cis-trans isomerase activity"/>
    <property type="evidence" value="ECO:0007669"/>
    <property type="project" value="UniProtKB-KW"/>
</dbReference>